<reference evidence="2" key="1">
    <citation type="submission" date="2020-04" db="EMBL/GenBank/DDBJ databases">
        <authorList>
            <person name="Chiriac C."/>
            <person name="Salcher M."/>
            <person name="Ghai R."/>
            <person name="Kavagutti S V."/>
        </authorList>
    </citation>
    <scope>NUCLEOTIDE SEQUENCE</scope>
</reference>
<sequence length="37" mass="3977">MTTDFAPRGLTRKIIVGVFTGNALFALTAAFAVAMFR</sequence>
<gene>
    <name evidence="2" type="ORF">UFOVP131_17</name>
</gene>
<name>A0A6J5LEX8_9CAUD</name>
<keyword evidence="1" id="KW-0812">Transmembrane</keyword>
<evidence type="ECO:0000313" key="2">
    <source>
        <dbReference type="EMBL" id="CAB4131746.1"/>
    </source>
</evidence>
<proteinExistence type="predicted"/>
<protein>
    <submittedName>
        <fullName evidence="2">Uncharacterized protein</fullName>
    </submittedName>
</protein>
<feature type="transmembrane region" description="Helical" evidence="1">
    <location>
        <begin position="14"/>
        <end position="36"/>
    </location>
</feature>
<dbReference type="EMBL" id="LR796252">
    <property type="protein sequence ID" value="CAB4131746.1"/>
    <property type="molecule type" value="Genomic_DNA"/>
</dbReference>
<accession>A0A6J5LEX8</accession>
<keyword evidence="1" id="KW-1133">Transmembrane helix</keyword>
<keyword evidence="1" id="KW-0472">Membrane</keyword>
<evidence type="ECO:0000256" key="1">
    <source>
        <dbReference type="SAM" id="Phobius"/>
    </source>
</evidence>
<organism evidence="2">
    <name type="scientific">uncultured Caudovirales phage</name>
    <dbReference type="NCBI Taxonomy" id="2100421"/>
    <lineage>
        <taxon>Viruses</taxon>
        <taxon>Duplodnaviria</taxon>
        <taxon>Heunggongvirae</taxon>
        <taxon>Uroviricota</taxon>
        <taxon>Caudoviricetes</taxon>
        <taxon>Peduoviridae</taxon>
        <taxon>Maltschvirus</taxon>
        <taxon>Maltschvirus maltsch</taxon>
    </lineage>
</organism>